<dbReference type="EMBL" id="MDER01000080">
    <property type="protein sequence ID" value="ODP26689.1"/>
    <property type="molecule type" value="Genomic_DNA"/>
</dbReference>
<gene>
    <name evidence="1" type="ORF">PTI45_03968</name>
</gene>
<sequence length="163" mass="19077">MESKICLEYRLNSGIKKDVYLTKEQLVEWMQCYKTNTRFVVQIDKDVHGISPHLVATFEIKSTYLEKSELDLLLNPASEEIEEIIEPEKCTFYITCSCGAKYYRYHEIDRRHLMCLFCKQKQVFADYSVGVVEGEQGIGYSMTNLKFVDRNLTRPPLIDPNRT</sequence>
<evidence type="ECO:0000313" key="1">
    <source>
        <dbReference type="EMBL" id="ODP26689.1"/>
    </source>
</evidence>
<dbReference type="STRING" id="1886670.PTI45_03968"/>
<dbReference type="RefSeq" id="WP_069329308.1">
    <property type="nucleotide sequence ID" value="NZ_MDER01000080.1"/>
</dbReference>
<proteinExistence type="predicted"/>
<comment type="caution">
    <text evidence="1">The sequence shown here is derived from an EMBL/GenBank/DDBJ whole genome shotgun (WGS) entry which is preliminary data.</text>
</comment>
<organism evidence="1 2">
    <name type="scientific">Paenibacillus nuruki</name>
    <dbReference type="NCBI Taxonomy" id="1886670"/>
    <lineage>
        <taxon>Bacteria</taxon>
        <taxon>Bacillati</taxon>
        <taxon>Bacillota</taxon>
        <taxon>Bacilli</taxon>
        <taxon>Bacillales</taxon>
        <taxon>Paenibacillaceae</taxon>
        <taxon>Paenibacillus</taxon>
    </lineage>
</organism>
<keyword evidence="2" id="KW-1185">Reference proteome</keyword>
<reference evidence="1 2" key="1">
    <citation type="submission" date="2016-08" db="EMBL/GenBank/DDBJ databases">
        <title>Genome sequencing of Paenibacillus sp. TI45-13ar, isolated from Korean traditional nuruk.</title>
        <authorList>
            <person name="Kim S.-J."/>
        </authorList>
    </citation>
    <scope>NUCLEOTIDE SEQUENCE [LARGE SCALE GENOMIC DNA]</scope>
    <source>
        <strain evidence="1 2">TI45-13ar</strain>
    </source>
</reference>
<protein>
    <submittedName>
        <fullName evidence="1">Uncharacterized protein</fullName>
    </submittedName>
</protein>
<dbReference type="Proteomes" id="UP000094578">
    <property type="component" value="Unassembled WGS sequence"/>
</dbReference>
<evidence type="ECO:0000313" key="2">
    <source>
        <dbReference type="Proteomes" id="UP000094578"/>
    </source>
</evidence>
<name>A0A1E3KYS8_9BACL</name>
<dbReference type="AlphaFoldDB" id="A0A1E3KYS8"/>
<accession>A0A1E3KYS8</accession>